<keyword evidence="2" id="KW-1185">Reference proteome</keyword>
<dbReference type="RefSeq" id="WP_169533057.1">
    <property type="nucleotide sequence ID" value="NZ_JABBGH010000003.1"/>
</dbReference>
<proteinExistence type="predicted"/>
<reference evidence="1 2" key="1">
    <citation type="submission" date="2020-04" db="EMBL/GenBank/DDBJ databases">
        <title>Hymenobacter polaris sp. nov., isolated from Arctic soil.</title>
        <authorList>
            <person name="Dahal R.H."/>
        </authorList>
    </citation>
    <scope>NUCLEOTIDE SEQUENCE [LARGE SCALE GENOMIC DNA]</scope>
    <source>
        <strain evidence="1 2">RP-2-7</strain>
    </source>
</reference>
<dbReference type="EMBL" id="JABBGH010000003">
    <property type="protein sequence ID" value="NML67388.1"/>
    <property type="molecule type" value="Genomic_DNA"/>
</dbReference>
<comment type="caution">
    <text evidence="1">The sequence shown here is derived from an EMBL/GenBank/DDBJ whole genome shotgun (WGS) entry which is preliminary data.</text>
</comment>
<accession>A0A7Y0AHD2</accession>
<name>A0A7Y0AHD2_9BACT</name>
<evidence type="ECO:0000313" key="1">
    <source>
        <dbReference type="EMBL" id="NML67388.1"/>
    </source>
</evidence>
<evidence type="ECO:0000313" key="2">
    <source>
        <dbReference type="Proteomes" id="UP000559626"/>
    </source>
</evidence>
<dbReference type="AlphaFoldDB" id="A0A7Y0AHD2"/>
<dbReference type="Proteomes" id="UP000559626">
    <property type="component" value="Unassembled WGS sequence"/>
</dbReference>
<protein>
    <submittedName>
        <fullName evidence="1">Uncharacterized protein</fullName>
    </submittedName>
</protein>
<organism evidence="1 2">
    <name type="scientific">Hymenobacter polaris</name>
    <dbReference type="NCBI Taxonomy" id="2682546"/>
    <lineage>
        <taxon>Bacteria</taxon>
        <taxon>Pseudomonadati</taxon>
        <taxon>Bacteroidota</taxon>
        <taxon>Cytophagia</taxon>
        <taxon>Cytophagales</taxon>
        <taxon>Hymenobacteraceae</taxon>
        <taxon>Hymenobacter</taxon>
    </lineage>
</organism>
<gene>
    <name evidence="1" type="ORF">HHL22_19470</name>
</gene>
<sequence length="70" mass="8323">MLEYIKLILLKVSFSKSLFEKELRKALRQIQPSEFAELKVWCYAQFGRIYRRVLKVAFARFSRLPRLGAA</sequence>